<proteinExistence type="predicted"/>
<keyword evidence="3" id="KW-1185">Reference proteome</keyword>
<dbReference type="PATRIC" id="fig|1227491.4.peg.2154"/>
<reference evidence="2 3" key="1">
    <citation type="journal article" date="2014" name="PLoS Genet.">
        <title>Phylogenetically driven sequencing of extremely halophilic archaea reveals strategies for static and dynamic osmo-response.</title>
        <authorList>
            <person name="Becker E.A."/>
            <person name="Seitzer P.M."/>
            <person name="Tritt A."/>
            <person name="Larsen D."/>
            <person name="Krusor M."/>
            <person name="Yao A.I."/>
            <person name="Wu D."/>
            <person name="Madern D."/>
            <person name="Eisen J.A."/>
            <person name="Darling A.E."/>
            <person name="Facciotti M.T."/>
        </authorList>
    </citation>
    <scope>NUCLEOTIDE SEQUENCE [LARGE SCALE GENOMIC DNA]</scope>
    <source>
        <strain evidence="2 3">DSM 13077</strain>
    </source>
</reference>
<evidence type="ECO:0000313" key="2">
    <source>
        <dbReference type="EMBL" id="ELZ05305.1"/>
    </source>
</evidence>
<feature type="compositionally biased region" description="Acidic residues" evidence="1">
    <location>
        <begin position="51"/>
        <end position="64"/>
    </location>
</feature>
<comment type="caution">
    <text evidence="2">The sequence shown here is derived from an EMBL/GenBank/DDBJ whole genome shotgun (WGS) entry which is preliminary data.</text>
</comment>
<dbReference type="Proteomes" id="UP000011591">
    <property type="component" value="Unassembled WGS sequence"/>
</dbReference>
<evidence type="ECO:0000256" key="1">
    <source>
        <dbReference type="SAM" id="MobiDB-lite"/>
    </source>
</evidence>
<dbReference type="RefSeq" id="WP_006665563.1">
    <property type="nucleotide sequence ID" value="NZ_AOIP01000026.1"/>
</dbReference>
<protein>
    <submittedName>
        <fullName evidence="2">Uncharacterized protein</fullName>
    </submittedName>
</protein>
<evidence type="ECO:0000313" key="3">
    <source>
        <dbReference type="Proteomes" id="UP000011591"/>
    </source>
</evidence>
<dbReference type="OrthoDB" id="384579at2157"/>
<name>M0B3C7_9EURY</name>
<dbReference type="EMBL" id="AOIP01000026">
    <property type="protein sequence ID" value="ELZ05305.1"/>
    <property type="molecule type" value="Genomic_DNA"/>
</dbReference>
<gene>
    <name evidence="2" type="ORF">C480_10495</name>
</gene>
<accession>M0B3C7</accession>
<feature type="region of interest" description="Disordered" evidence="1">
    <location>
        <begin position="41"/>
        <end position="64"/>
    </location>
</feature>
<organism evidence="2 3">
    <name type="scientific">Natrialba aegyptia DSM 13077</name>
    <dbReference type="NCBI Taxonomy" id="1227491"/>
    <lineage>
        <taxon>Archaea</taxon>
        <taxon>Methanobacteriati</taxon>
        <taxon>Methanobacteriota</taxon>
        <taxon>Stenosarchaea group</taxon>
        <taxon>Halobacteria</taxon>
        <taxon>Halobacteriales</taxon>
        <taxon>Natrialbaceae</taxon>
        <taxon>Natrialba</taxon>
    </lineage>
</organism>
<sequence length="64" mass="7593">MNSERHEKEIEHGERFAYSRLTDTWYRVTAWTDLGEGRIQSHSKEAVDREEVPEEWTEGVEEVA</sequence>
<dbReference type="AlphaFoldDB" id="M0B3C7"/>